<evidence type="ECO:0000313" key="6">
    <source>
        <dbReference type="Proteomes" id="UP000005207"/>
    </source>
</evidence>
<dbReference type="InterPro" id="IPR023578">
    <property type="entry name" value="Ras_GEF_dom_sf"/>
</dbReference>
<dbReference type="InterPro" id="IPR036964">
    <property type="entry name" value="RASGEF_cat_dom_sf"/>
</dbReference>
<dbReference type="GO" id="GO:0005085">
    <property type="term" value="F:guanyl-nucleotide exchange factor activity"/>
    <property type="evidence" value="ECO:0007669"/>
    <property type="project" value="UniProtKB-KW"/>
</dbReference>
<dbReference type="InterPro" id="IPR019804">
    <property type="entry name" value="Ras_G-nucl-exch_fac_CS"/>
</dbReference>
<dbReference type="AlphaFoldDB" id="A0A669BRK8"/>
<sequence>MQAAQPQYDFFSEENGPKWRGLLVPSLEKVLNQVHPNLVSQQEALQYVEELILQLLSMLCQAQPRTCQDVEERVQKSFPHPIDKWALSDAQSAIEKRRRRNPLALPVDKIHPLLKEVLGYKIDHQVSVYMVAVLEYISADILKLAGNYVRNIRHYEISQQDITVAMCADKVHFDLMTLHPIEIARQLTLLESDFYRAVQPSELVGSVWTKEDKEIHSPNLLRMIRHTTNLTLWFEKCIIETENLEERVAVFSRIIEILQVFQELNNFNGVLEVVSAMNSAPVYRLDHTFEQIPSRQRKILEDAHELSEDHYKKYLAKLRSINPPCVPFFGIYLTNILKTEEGNPDFLHRHGKDLINFSKRRKVAEITGEIQQYQNQPYCLRVEGDIRKFFENLNPMGDLSEKDFSDYLFHKSLEIEPRQLRSAPRFAKKYTYPLKSPGIRPTSARPGTMRHPTPLQNEPRKISYSRIPDSESEGTSTDVGSVFDSPQGPSSPFHSSKTRPLTLTLSLPTNIIDHTCDHQTLLAVFGLELWLPVGCVSTCVALTGHASSRTNQTQSKPLSLNEAATTCGHPVSPAGSTLVLRFRTFSMRLTMLASIIAPPLLMCAFSPHARHHHRASSPCARLHHHASSSHALLHHRASSPRAPPHHHAFSPHSRLHHRASTLRAPPHHRASTLRARLHHRASSPRVRLHHRASSPRVRLHHRAFSPRVRLHHHASSPHACLHHRASLPRAPPPPIAPPLLASPLCRLMSPLFFLLSLPHSVSPLHLQPATASLLWCLCRTAHVSMTFLTLRTPVP</sequence>
<evidence type="ECO:0000256" key="1">
    <source>
        <dbReference type="ARBA" id="ARBA00022658"/>
    </source>
</evidence>
<dbReference type="InterPro" id="IPR001895">
    <property type="entry name" value="RASGEF_cat_dom"/>
</dbReference>
<dbReference type="GeneTree" id="ENSGT00940000155423"/>
<dbReference type="InterPro" id="IPR008937">
    <property type="entry name" value="Ras-like_GEF"/>
</dbReference>
<dbReference type="Gene3D" id="1.10.20.10">
    <property type="entry name" value="Histone, subunit A"/>
    <property type="match status" value="1"/>
</dbReference>
<dbReference type="Ensembl" id="ENSONIT00000040407.1">
    <property type="protein sequence ID" value="ENSONIP00000037056.1"/>
    <property type="gene ID" value="ENSONIG00000019833.2"/>
</dbReference>
<dbReference type="GO" id="GO:0030527">
    <property type="term" value="F:structural constituent of chromatin"/>
    <property type="evidence" value="ECO:0007669"/>
    <property type="project" value="InterPro"/>
</dbReference>
<keyword evidence="6" id="KW-1185">Reference proteome</keyword>
<dbReference type="Gene3D" id="1.10.840.10">
    <property type="entry name" value="Ras guanine-nucleotide exchange factors catalytic domain"/>
    <property type="match status" value="1"/>
</dbReference>
<dbReference type="PANTHER" id="PTHR23113:SF168">
    <property type="entry name" value="SON OF SEVENLESS HOMOLOG 1"/>
    <property type="match status" value="1"/>
</dbReference>
<dbReference type="SUPFAM" id="SSF47113">
    <property type="entry name" value="Histone-fold"/>
    <property type="match status" value="1"/>
</dbReference>
<organism evidence="5 6">
    <name type="scientific">Oreochromis niloticus</name>
    <name type="common">Nile tilapia</name>
    <name type="synonym">Tilapia nilotica</name>
    <dbReference type="NCBI Taxonomy" id="8128"/>
    <lineage>
        <taxon>Eukaryota</taxon>
        <taxon>Metazoa</taxon>
        <taxon>Chordata</taxon>
        <taxon>Craniata</taxon>
        <taxon>Vertebrata</taxon>
        <taxon>Euteleostomi</taxon>
        <taxon>Actinopterygii</taxon>
        <taxon>Neopterygii</taxon>
        <taxon>Teleostei</taxon>
        <taxon>Neoteleostei</taxon>
        <taxon>Acanthomorphata</taxon>
        <taxon>Ovalentaria</taxon>
        <taxon>Cichlomorphae</taxon>
        <taxon>Cichliformes</taxon>
        <taxon>Cichlidae</taxon>
        <taxon>African cichlids</taxon>
        <taxon>Pseudocrenilabrinae</taxon>
        <taxon>Oreochromini</taxon>
        <taxon>Oreochromis</taxon>
    </lineage>
</organism>
<evidence type="ECO:0000259" key="4">
    <source>
        <dbReference type="PROSITE" id="PS50009"/>
    </source>
</evidence>
<dbReference type="FunFam" id="1.10.20.10:FF:000029">
    <property type="entry name" value="son of sevenless homolog 1 isoform X1"/>
    <property type="match status" value="1"/>
</dbReference>
<evidence type="ECO:0000256" key="2">
    <source>
        <dbReference type="PROSITE-ProRule" id="PRU00168"/>
    </source>
</evidence>
<dbReference type="GO" id="GO:0005886">
    <property type="term" value="C:plasma membrane"/>
    <property type="evidence" value="ECO:0007669"/>
    <property type="project" value="TreeGrafter"/>
</dbReference>
<dbReference type="GO" id="GO:0007265">
    <property type="term" value="P:Ras protein signal transduction"/>
    <property type="evidence" value="ECO:0007669"/>
    <property type="project" value="TreeGrafter"/>
</dbReference>
<dbReference type="PANTHER" id="PTHR23113">
    <property type="entry name" value="GUANINE NUCLEOTIDE EXCHANGE FACTOR"/>
    <property type="match status" value="1"/>
</dbReference>
<proteinExistence type="predicted"/>
<dbReference type="SMART" id="SM00414">
    <property type="entry name" value="H2A"/>
    <property type="match status" value="1"/>
</dbReference>
<evidence type="ECO:0000313" key="5">
    <source>
        <dbReference type="Ensembl" id="ENSONIP00000037056.1"/>
    </source>
</evidence>
<feature type="region of interest" description="Disordered" evidence="3">
    <location>
        <begin position="432"/>
        <end position="498"/>
    </location>
</feature>
<dbReference type="PROSITE" id="PS00720">
    <property type="entry name" value="RASGEF"/>
    <property type="match status" value="1"/>
</dbReference>
<keyword evidence="1 2" id="KW-0344">Guanine-nucleotide releasing factor</keyword>
<evidence type="ECO:0000256" key="3">
    <source>
        <dbReference type="SAM" id="MobiDB-lite"/>
    </source>
</evidence>
<feature type="domain" description="Ras-GEF" evidence="4">
    <location>
        <begin position="179"/>
        <end position="418"/>
    </location>
</feature>
<dbReference type="Proteomes" id="UP000005207">
    <property type="component" value="Linkage group LG6"/>
</dbReference>
<dbReference type="GO" id="GO:0003677">
    <property type="term" value="F:DNA binding"/>
    <property type="evidence" value="ECO:0007669"/>
    <property type="project" value="InterPro"/>
</dbReference>
<protein>
    <submittedName>
        <fullName evidence="5">Son of sevenless homolog 1 (Drosophila)</fullName>
    </submittedName>
</protein>
<dbReference type="GO" id="GO:0046982">
    <property type="term" value="F:protein heterodimerization activity"/>
    <property type="evidence" value="ECO:0007669"/>
    <property type="project" value="InterPro"/>
</dbReference>
<dbReference type="PROSITE" id="PS50009">
    <property type="entry name" value="RASGEF_CAT"/>
    <property type="match status" value="1"/>
</dbReference>
<gene>
    <name evidence="5" type="primary">SOS1</name>
    <name evidence="5" type="synonym">sos1</name>
</gene>
<reference evidence="5" key="3">
    <citation type="submission" date="2025-09" db="UniProtKB">
        <authorList>
            <consortium name="Ensembl"/>
        </authorList>
    </citation>
    <scope>IDENTIFICATION</scope>
</reference>
<dbReference type="CDD" id="cd22914">
    <property type="entry name" value="HFD_SOS1_rpt1"/>
    <property type="match status" value="1"/>
</dbReference>
<dbReference type="CDD" id="cd22915">
    <property type="entry name" value="HFD_SOS1_rpt2"/>
    <property type="match status" value="1"/>
</dbReference>
<name>A0A669BRK8_ORENI</name>
<reference evidence="6" key="1">
    <citation type="submission" date="2012-01" db="EMBL/GenBank/DDBJ databases">
        <title>The Genome Sequence of Oreochromis niloticus (Nile Tilapia).</title>
        <authorList>
            <consortium name="Broad Institute Genome Assembly Team"/>
            <consortium name="Broad Institute Sequencing Platform"/>
            <person name="Di Palma F."/>
            <person name="Johnson J."/>
            <person name="Lander E.S."/>
            <person name="Lindblad-Toh K."/>
        </authorList>
    </citation>
    <scope>NUCLEOTIDE SEQUENCE [LARGE SCALE GENOMIC DNA]</scope>
</reference>
<feature type="region of interest" description="Disordered" evidence="3">
    <location>
        <begin position="622"/>
        <end position="696"/>
    </location>
</feature>
<dbReference type="SUPFAM" id="SSF48366">
    <property type="entry name" value="Ras GEF"/>
    <property type="match status" value="1"/>
</dbReference>
<dbReference type="GO" id="GO:0000786">
    <property type="term" value="C:nucleosome"/>
    <property type="evidence" value="ECO:0007669"/>
    <property type="project" value="InterPro"/>
</dbReference>
<reference evidence="5" key="2">
    <citation type="submission" date="2025-08" db="UniProtKB">
        <authorList>
            <consortium name="Ensembl"/>
        </authorList>
    </citation>
    <scope>IDENTIFICATION</scope>
</reference>
<dbReference type="InterPro" id="IPR009072">
    <property type="entry name" value="Histone-fold"/>
</dbReference>
<dbReference type="SMART" id="SM00147">
    <property type="entry name" value="RasGEF"/>
    <property type="match status" value="1"/>
</dbReference>
<dbReference type="CDD" id="cd00155">
    <property type="entry name" value="RasGEF"/>
    <property type="match status" value="1"/>
</dbReference>
<dbReference type="InterPro" id="IPR002119">
    <property type="entry name" value="Histone_H2A"/>
</dbReference>
<accession>A0A669BRK8</accession>
<dbReference type="Pfam" id="PF00617">
    <property type="entry name" value="RasGEF"/>
    <property type="match status" value="1"/>
</dbReference>